<comment type="function">
    <text evidence="1">Part of the ABC transporter FtsEX involved in cellular division.</text>
</comment>
<comment type="subcellular location">
    <subcellularLocation>
        <location evidence="2">Cell membrane</location>
        <topology evidence="2">Multi-pass membrane protein</topology>
    </subcellularLocation>
</comment>
<dbReference type="GO" id="GO:0051301">
    <property type="term" value="P:cell division"/>
    <property type="evidence" value="ECO:0007669"/>
    <property type="project" value="UniProtKB-KW"/>
</dbReference>
<evidence type="ECO:0000256" key="11">
    <source>
        <dbReference type="ARBA" id="ARBA00023306"/>
    </source>
</evidence>
<dbReference type="Pfam" id="PF18075">
    <property type="entry name" value="FtsX_ECD"/>
    <property type="match status" value="1"/>
</dbReference>
<dbReference type="InterPro" id="IPR040690">
    <property type="entry name" value="FtsX_ECD"/>
</dbReference>
<evidence type="ECO:0000313" key="17">
    <source>
        <dbReference type="Proteomes" id="UP000029548"/>
    </source>
</evidence>
<dbReference type="EMBL" id="JRNE01000015">
    <property type="protein sequence ID" value="KGF18568.1"/>
    <property type="molecule type" value="Genomic_DNA"/>
</dbReference>
<dbReference type="PANTHER" id="PTHR47755:SF1">
    <property type="entry name" value="CELL DIVISION PROTEIN FTSX"/>
    <property type="match status" value="1"/>
</dbReference>
<dbReference type="InterPro" id="IPR003838">
    <property type="entry name" value="ABC3_permease_C"/>
</dbReference>
<feature type="transmembrane region" description="Helical" evidence="13">
    <location>
        <begin position="271"/>
        <end position="294"/>
    </location>
</feature>
<dbReference type="PANTHER" id="PTHR47755">
    <property type="entry name" value="CELL DIVISION PROTEIN FTSX"/>
    <property type="match status" value="1"/>
</dbReference>
<dbReference type="GO" id="GO:0005886">
    <property type="term" value="C:plasma membrane"/>
    <property type="evidence" value="ECO:0007669"/>
    <property type="project" value="UniProtKB-SubCell"/>
</dbReference>
<evidence type="ECO:0000256" key="13">
    <source>
        <dbReference type="SAM" id="Phobius"/>
    </source>
</evidence>
<dbReference type="Gene3D" id="3.30.70.3040">
    <property type="match status" value="1"/>
</dbReference>
<evidence type="ECO:0000256" key="6">
    <source>
        <dbReference type="ARBA" id="ARBA00022475"/>
    </source>
</evidence>
<evidence type="ECO:0000256" key="1">
    <source>
        <dbReference type="ARBA" id="ARBA00003552"/>
    </source>
</evidence>
<proteinExistence type="inferred from homology"/>
<comment type="caution">
    <text evidence="16">The sequence shown here is derived from an EMBL/GenBank/DDBJ whole genome shotgun (WGS) entry which is preliminary data.</text>
</comment>
<keyword evidence="8 13" id="KW-0812">Transmembrane</keyword>
<organism evidence="16 17">
    <name type="scientific">Corynebacterium freneyi DNF00450</name>
    <dbReference type="NCBI Taxonomy" id="1287475"/>
    <lineage>
        <taxon>Bacteria</taxon>
        <taxon>Bacillati</taxon>
        <taxon>Actinomycetota</taxon>
        <taxon>Actinomycetes</taxon>
        <taxon>Mycobacteriales</taxon>
        <taxon>Corynebacteriaceae</taxon>
        <taxon>Corynebacterium</taxon>
    </lineage>
</organism>
<evidence type="ECO:0000256" key="8">
    <source>
        <dbReference type="ARBA" id="ARBA00022692"/>
    </source>
</evidence>
<evidence type="ECO:0000256" key="3">
    <source>
        <dbReference type="ARBA" id="ARBA00007379"/>
    </source>
</evidence>
<name>A0A095Y8H4_9CORY</name>
<comment type="subunit">
    <text evidence="4">Forms a membrane-associated complex with FtsE.</text>
</comment>
<evidence type="ECO:0000259" key="14">
    <source>
        <dbReference type="Pfam" id="PF02687"/>
    </source>
</evidence>
<evidence type="ECO:0000259" key="15">
    <source>
        <dbReference type="Pfam" id="PF18075"/>
    </source>
</evidence>
<accession>A0A095Y8H4</accession>
<keyword evidence="6 12" id="KW-1003">Cell membrane</keyword>
<dbReference type="Pfam" id="PF02687">
    <property type="entry name" value="FtsX"/>
    <property type="match status" value="1"/>
</dbReference>
<sequence>MKTRFVLGEALSGLTKNITMTVAMIITTAISLALLASGLLVTEMTDKTKDLYLDRVEVLIELDEATSAEDETCSSPACAEVRDTLEAQDGIEQVTYRNRQQNYEHFVSLFESTDPALVANATPESLPAVLLVRLEDPTDSSPLDPVLDMEQVVHVTDQRDDIGNAASNLDSIRNATFLIAGIQALAAVFLIANMVQIAAYSRRTEAEIMRMVGATRWFTQAPFVLEAVFAAIIGGVLAIAGLFAGKAAVVDPAMQGLYQAQLVAPVTTGDIWTVAPIVILVGAVFAGITAQVTLRLYSRN</sequence>
<evidence type="ECO:0000256" key="2">
    <source>
        <dbReference type="ARBA" id="ARBA00004651"/>
    </source>
</evidence>
<keyword evidence="11 12" id="KW-0131">Cell cycle</keyword>
<dbReference type="NCBIfam" id="NF038346">
    <property type="entry name" value="FtsX_actino"/>
    <property type="match status" value="1"/>
</dbReference>
<feature type="transmembrane region" description="Helical" evidence="13">
    <location>
        <begin position="177"/>
        <end position="200"/>
    </location>
</feature>
<evidence type="ECO:0000256" key="4">
    <source>
        <dbReference type="ARBA" id="ARBA00011160"/>
    </source>
</evidence>
<dbReference type="InterPro" id="IPR047929">
    <property type="entry name" value="FtsX_actino"/>
</dbReference>
<dbReference type="PIRSF" id="PIRSF003097">
    <property type="entry name" value="FtsX"/>
    <property type="match status" value="1"/>
</dbReference>
<dbReference type="Proteomes" id="UP000029548">
    <property type="component" value="Unassembled WGS sequence"/>
</dbReference>
<evidence type="ECO:0000256" key="7">
    <source>
        <dbReference type="ARBA" id="ARBA00022618"/>
    </source>
</evidence>
<evidence type="ECO:0000256" key="12">
    <source>
        <dbReference type="PIRNR" id="PIRNR003097"/>
    </source>
</evidence>
<keyword evidence="9 13" id="KW-1133">Transmembrane helix</keyword>
<evidence type="ECO:0000256" key="9">
    <source>
        <dbReference type="ARBA" id="ARBA00022989"/>
    </source>
</evidence>
<feature type="transmembrane region" description="Helical" evidence="13">
    <location>
        <begin position="21"/>
        <end position="41"/>
    </location>
</feature>
<feature type="transmembrane region" description="Helical" evidence="13">
    <location>
        <begin position="221"/>
        <end position="244"/>
    </location>
</feature>
<gene>
    <name evidence="16" type="ORF">HMPREF1650_01295</name>
</gene>
<protein>
    <recommendedName>
        <fullName evidence="5 12">Cell division protein FtsX</fullName>
    </recommendedName>
</protein>
<feature type="domain" description="ABC3 transporter permease C-terminal" evidence="14">
    <location>
        <begin position="178"/>
        <end position="290"/>
    </location>
</feature>
<comment type="similarity">
    <text evidence="3 12">Belongs to the ABC-4 integral membrane protein family. FtsX subfamily.</text>
</comment>
<dbReference type="AlphaFoldDB" id="A0A095Y8H4"/>
<feature type="domain" description="FtsX extracellular" evidence="15">
    <location>
        <begin position="65"/>
        <end position="143"/>
    </location>
</feature>
<reference evidence="16 17" key="1">
    <citation type="submission" date="2014-07" db="EMBL/GenBank/DDBJ databases">
        <authorList>
            <person name="McCorrison J."/>
            <person name="Sanka R."/>
            <person name="Torralba M."/>
            <person name="Gillis M."/>
            <person name="Haft D.H."/>
            <person name="Methe B."/>
            <person name="Sutton G."/>
            <person name="Nelson K.E."/>
        </authorList>
    </citation>
    <scope>NUCLEOTIDE SEQUENCE [LARGE SCALE GENOMIC DNA]</scope>
    <source>
        <strain evidence="16 17">DNF00450</strain>
    </source>
</reference>
<evidence type="ECO:0000256" key="10">
    <source>
        <dbReference type="ARBA" id="ARBA00023136"/>
    </source>
</evidence>
<evidence type="ECO:0000313" key="16">
    <source>
        <dbReference type="EMBL" id="KGF18568.1"/>
    </source>
</evidence>
<keyword evidence="7 12" id="KW-0132">Cell division</keyword>
<dbReference type="RefSeq" id="WP_035119956.1">
    <property type="nucleotide sequence ID" value="NZ_JRNE01000015.1"/>
</dbReference>
<dbReference type="eggNOG" id="COG2177">
    <property type="taxonomic scope" value="Bacteria"/>
</dbReference>
<evidence type="ECO:0000256" key="5">
    <source>
        <dbReference type="ARBA" id="ARBA00021907"/>
    </source>
</evidence>
<dbReference type="InterPro" id="IPR004513">
    <property type="entry name" value="FtsX"/>
</dbReference>
<keyword evidence="10 12" id="KW-0472">Membrane</keyword>